<dbReference type="Gene3D" id="1.10.150.130">
    <property type="match status" value="1"/>
</dbReference>
<evidence type="ECO:0000256" key="2">
    <source>
        <dbReference type="ARBA" id="ARBA00022908"/>
    </source>
</evidence>
<dbReference type="Gene3D" id="3.30.160.390">
    <property type="entry name" value="Integrase, DNA-binding domain"/>
    <property type="match status" value="1"/>
</dbReference>
<organism evidence="8 9">
    <name type="scientific">Shewanella hanedai</name>
    <name type="common">Alteromonas hanedai</name>
    <dbReference type="NCBI Taxonomy" id="25"/>
    <lineage>
        <taxon>Bacteria</taxon>
        <taxon>Pseudomonadati</taxon>
        <taxon>Pseudomonadota</taxon>
        <taxon>Gammaproteobacteria</taxon>
        <taxon>Alteromonadales</taxon>
        <taxon>Shewanellaceae</taxon>
        <taxon>Shewanella</taxon>
    </lineage>
</organism>
<evidence type="ECO:0000313" key="8">
    <source>
        <dbReference type="EMBL" id="TRY15319.1"/>
    </source>
</evidence>
<dbReference type="CDD" id="cd00801">
    <property type="entry name" value="INT_P4_C"/>
    <property type="match status" value="1"/>
</dbReference>
<dbReference type="InterPro" id="IPR050808">
    <property type="entry name" value="Phage_Integrase"/>
</dbReference>
<accession>A0A553JS85</accession>
<dbReference type="GO" id="GO:0015074">
    <property type="term" value="P:DNA integration"/>
    <property type="evidence" value="ECO:0007669"/>
    <property type="project" value="UniProtKB-KW"/>
</dbReference>
<dbReference type="GO" id="GO:0006310">
    <property type="term" value="P:DNA recombination"/>
    <property type="evidence" value="ECO:0007669"/>
    <property type="project" value="UniProtKB-KW"/>
</dbReference>
<dbReference type="InterPro" id="IPR011010">
    <property type="entry name" value="DNA_brk_join_enz"/>
</dbReference>
<feature type="domain" description="Core-binding (CB)" evidence="7">
    <location>
        <begin position="97"/>
        <end position="181"/>
    </location>
</feature>
<dbReference type="RefSeq" id="WP_143563749.1">
    <property type="nucleotide sequence ID" value="NZ_BMPL01000004.1"/>
</dbReference>
<comment type="caution">
    <text evidence="8">The sequence shown here is derived from an EMBL/GenBank/DDBJ whole genome shotgun (WGS) entry which is preliminary data.</text>
</comment>
<dbReference type="Proteomes" id="UP000318126">
    <property type="component" value="Unassembled WGS sequence"/>
</dbReference>
<dbReference type="PANTHER" id="PTHR30629:SF2">
    <property type="entry name" value="PROPHAGE INTEGRASE INTS-RELATED"/>
    <property type="match status" value="1"/>
</dbReference>
<dbReference type="Gene3D" id="1.10.443.10">
    <property type="entry name" value="Intergrase catalytic core"/>
    <property type="match status" value="1"/>
</dbReference>
<dbReference type="InterPro" id="IPR004107">
    <property type="entry name" value="Integrase_SAM-like_N"/>
</dbReference>
<dbReference type="InterPro" id="IPR013762">
    <property type="entry name" value="Integrase-like_cat_sf"/>
</dbReference>
<dbReference type="AlphaFoldDB" id="A0A553JS85"/>
<evidence type="ECO:0000256" key="3">
    <source>
        <dbReference type="ARBA" id="ARBA00023125"/>
    </source>
</evidence>
<dbReference type="InterPro" id="IPR002104">
    <property type="entry name" value="Integrase_catalytic"/>
</dbReference>
<dbReference type="PROSITE" id="PS51900">
    <property type="entry name" value="CB"/>
    <property type="match status" value="1"/>
</dbReference>
<dbReference type="PANTHER" id="PTHR30629">
    <property type="entry name" value="PROPHAGE INTEGRASE"/>
    <property type="match status" value="1"/>
</dbReference>
<dbReference type="PROSITE" id="PS51898">
    <property type="entry name" value="TYR_RECOMBINASE"/>
    <property type="match status" value="1"/>
</dbReference>
<protein>
    <submittedName>
        <fullName evidence="8">DUF4102 domain-containing protein</fullName>
    </submittedName>
</protein>
<proteinExistence type="inferred from homology"/>
<evidence type="ECO:0000256" key="4">
    <source>
        <dbReference type="ARBA" id="ARBA00023172"/>
    </source>
</evidence>
<evidence type="ECO:0000313" key="9">
    <source>
        <dbReference type="Proteomes" id="UP000318126"/>
    </source>
</evidence>
<reference evidence="9" key="1">
    <citation type="submission" date="2019-07" db="EMBL/GenBank/DDBJ databases">
        <title>Shewanella sp. YLB-08 draft genomic sequence.</title>
        <authorList>
            <person name="Yu L."/>
        </authorList>
    </citation>
    <scope>NUCLEOTIDE SEQUENCE [LARGE SCALE GENOMIC DNA]</scope>
    <source>
        <strain evidence="9">JCM 20706</strain>
    </source>
</reference>
<keyword evidence="4" id="KW-0233">DNA recombination</keyword>
<keyword evidence="3 5" id="KW-0238">DNA-binding</keyword>
<dbReference type="GO" id="GO:0003677">
    <property type="term" value="F:DNA binding"/>
    <property type="evidence" value="ECO:0007669"/>
    <property type="project" value="UniProtKB-UniRule"/>
</dbReference>
<dbReference type="Pfam" id="PF14659">
    <property type="entry name" value="Phage_int_SAM_3"/>
    <property type="match status" value="1"/>
</dbReference>
<dbReference type="SUPFAM" id="SSF56349">
    <property type="entry name" value="DNA breaking-rejoining enzymes"/>
    <property type="match status" value="1"/>
</dbReference>
<evidence type="ECO:0000256" key="1">
    <source>
        <dbReference type="ARBA" id="ARBA00008857"/>
    </source>
</evidence>
<name>A0A553JS85_SHEHA</name>
<feature type="domain" description="Tyr recombinase" evidence="6">
    <location>
        <begin position="206"/>
        <end position="395"/>
    </location>
</feature>
<dbReference type="InterPro" id="IPR010998">
    <property type="entry name" value="Integrase_recombinase_N"/>
</dbReference>
<evidence type="ECO:0000256" key="5">
    <source>
        <dbReference type="PROSITE-ProRule" id="PRU01248"/>
    </source>
</evidence>
<gene>
    <name evidence="8" type="ORF">FN961_06535</name>
</gene>
<dbReference type="Pfam" id="PF13356">
    <property type="entry name" value="Arm-DNA-bind_3"/>
    <property type="match status" value="1"/>
</dbReference>
<comment type="similarity">
    <text evidence="1">Belongs to the 'phage' integrase family.</text>
</comment>
<dbReference type="InterPro" id="IPR038488">
    <property type="entry name" value="Integrase_DNA-bd_sf"/>
</dbReference>
<evidence type="ECO:0000259" key="6">
    <source>
        <dbReference type="PROSITE" id="PS51898"/>
    </source>
</evidence>
<dbReference type="InterPro" id="IPR044068">
    <property type="entry name" value="CB"/>
</dbReference>
<keyword evidence="9" id="KW-1185">Reference proteome</keyword>
<sequence length="421" mass="49400">MAIIDSWLKTTNGQLQSKEFERSDRDGLSVRVSKKGKITFQMRYRYQDKPIRISIGSYPNVTLKSAREVCVAYRAELEKGFDPRIVIRDEAVQKNELTTAVFFEEWFKSKFEITRSNIKEDTLLEYKNVVRRHILPKLGKYPIEHITLSKWLDLFESLASTVPSAARLGLGVCRRALKWGVRRKLITVNHLANIEAKEDLNITRNTRKRVFTDEELAVLLRAIEFCDMEPSRRIFIFMELFFGCRSHELRLAKKSHFDLDSLLWTVPPENHKTGSKSGHSIVRPIIKEIVPIIEMLKELSKTDYLFYSVGLVGEVFEKSQVSRFAYTVQNWIKRNEPNMEFPYWSMHDLRRTQRTRMSKITRTEVAETMLGHKLTGMQSIYDHHDYIEEQSAAYTIWWNQLQRIKSPEDPSSNVVELKRSQ</sequence>
<dbReference type="Pfam" id="PF00589">
    <property type="entry name" value="Phage_integrase"/>
    <property type="match status" value="1"/>
</dbReference>
<dbReference type="OrthoDB" id="9795573at2"/>
<keyword evidence="2" id="KW-0229">DNA integration</keyword>
<dbReference type="InterPro" id="IPR025166">
    <property type="entry name" value="Integrase_DNA_bind_dom"/>
</dbReference>
<dbReference type="EMBL" id="VKGK01000005">
    <property type="protein sequence ID" value="TRY15319.1"/>
    <property type="molecule type" value="Genomic_DNA"/>
</dbReference>
<evidence type="ECO:0000259" key="7">
    <source>
        <dbReference type="PROSITE" id="PS51900"/>
    </source>
</evidence>